<dbReference type="InterPro" id="IPR007065">
    <property type="entry name" value="HPP"/>
</dbReference>
<dbReference type="EMBL" id="CAJVOS010000007">
    <property type="protein sequence ID" value="CAG7950710.1"/>
    <property type="molecule type" value="Genomic_DNA"/>
</dbReference>
<feature type="transmembrane region" description="Helical" evidence="2">
    <location>
        <begin position="120"/>
        <end position="141"/>
    </location>
</feature>
<dbReference type="Proteomes" id="UP001153618">
    <property type="component" value="Unassembled WGS sequence"/>
</dbReference>
<keyword evidence="5" id="KW-1185">Reference proteome</keyword>
<dbReference type="InterPro" id="IPR036259">
    <property type="entry name" value="MFS_trans_sf"/>
</dbReference>
<evidence type="ECO:0000313" key="4">
    <source>
        <dbReference type="EMBL" id="CAG7950710.1"/>
    </source>
</evidence>
<dbReference type="PANTHER" id="PTHR33741:SF5">
    <property type="entry name" value="TRANSMEMBRANE PROTEIN DDB_G0269096-RELATED"/>
    <property type="match status" value="1"/>
</dbReference>
<comment type="caution">
    <text evidence="4">The sequence shown here is derived from an EMBL/GenBank/DDBJ whole genome shotgun (WGS) entry which is preliminary data.</text>
</comment>
<feature type="transmembrane region" description="Helical" evidence="2">
    <location>
        <begin position="90"/>
        <end position="108"/>
    </location>
</feature>
<feature type="domain" description="HPP transmembrane region" evidence="3">
    <location>
        <begin position="27"/>
        <end position="190"/>
    </location>
</feature>
<accession>A0A9W4HAQ7</accession>
<feature type="transmembrane region" description="Helical" evidence="2">
    <location>
        <begin position="31"/>
        <end position="52"/>
    </location>
</feature>
<evidence type="ECO:0000256" key="2">
    <source>
        <dbReference type="SAM" id="Phobius"/>
    </source>
</evidence>
<sequence>MSSRLARLPPWVSHWLGYRSEAPKPLPAYQVALWSFIIAFGGLSVLQAIFNYSDYFKERHVPGIVASYGASAVLVFGAIESPLAQPRALIFGHFFSALIGVCITKLFSLMPEARFQSLRWLAASLSTAISIVVMQLTGTTHPPAGATALLPATNQEIWELSWYYLPVILLSSTMLLACALLLNNLHRRYPVFWIAPAPPKPAPAPIVKEKEAEEEQTKSPV</sequence>
<evidence type="ECO:0000313" key="5">
    <source>
        <dbReference type="Proteomes" id="UP001153618"/>
    </source>
</evidence>
<gene>
    <name evidence="4" type="ORF">POLS_LOCUS445</name>
</gene>
<feature type="transmembrane region" description="Helical" evidence="2">
    <location>
        <begin position="161"/>
        <end position="182"/>
    </location>
</feature>
<reference evidence="4" key="1">
    <citation type="submission" date="2021-07" db="EMBL/GenBank/DDBJ databases">
        <authorList>
            <person name="Branca A.L. A."/>
        </authorList>
    </citation>
    <scope>NUCLEOTIDE SEQUENCE</scope>
</reference>
<keyword evidence="2" id="KW-0812">Transmembrane</keyword>
<dbReference type="OrthoDB" id="2016548at2759"/>
<feature type="compositionally biased region" description="Basic and acidic residues" evidence="1">
    <location>
        <begin position="207"/>
        <end position="221"/>
    </location>
</feature>
<feature type="region of interest" description="Disordered" evidence="1">
    <location>
        <begin position="199"/>
        <end position="221"/>
    </location>
</feature>
<dbReference type="AlphaFoldDB" id="A0A9W4HAQ7"/>
<dbReference type="PANTHER" id="PTHR33741">
    <property type="entry name" value="TRANSMEMBRANE PROTEIN DDB_G0269096-RELATED"/>
    <property type="match status" value="1"/>
</dbReference>
<evidence type="ECO:0000259" key="3">
    <source>
        <dbReference type="Pfam" id="PF04982"/>
    </source>
</evidence>
<protein>
    <recommendedName>
        <fullName evidence="3">HPP transmembrane region domain-containing protein</fullName>
    </recommendedName>
</protein>
<evidence type="ECO:0000256" key="1">
    <source>
        <dbReference type="SAM" id="MobiDB-lite"/>
    </source>
</evidence>
<dbReference type="InterPro" id="IPR058581">
    <property type="entry name" value="TM_HPP"/>
</dbReference>
<dbReference type="Pfam" id="PF04982">
    <property type="entry name" value="TM_HPP"/>
    <property type="match status" value="1"/>
</dbReference>
<dbReference type="SUPFAM" id="SSF103473">
    <property type="entry name" value="MFS general substrate transporter"/>
    <property type="match status" value="1"/>
</dbReference>
<proteinExistence type="predicted"/>
<organism evidence="4 5">
    <name type="scientific">Penicillium olsonii</name>
    <dbReference type="NCBI Taxonomy" id="99116"/>
    <lineage>
        <taxon>Eukaryota</taxon>
        <taxon>Fungi</taxon>
        <taxon>Dikarya</taxon>
        <taxon>Ascomycota</taxon>
        <taxon>Pezizomycotina</taxon>
        <taxon>Eurotiomycetes</taxon>
        <taxon>Eurotiomycetidae</taxon>
        <taxon>Eurotiales</taxon>
        <taxon>Aspergillaceae</taxon>
        <taxon>Penicillium</taxon>
    </lineage>
</organism>
<keyword evidence="2" id="KW-0472">Membrane</keyword>
<feature type="transmembrane region" description="Helical" evidence="2">
    <location>
        <begin position="64"/>
        <end position="84"/>
    </location>
</feature>
<name>A0A9W4HAQ7_PENOL</name>
<keyword evidence="2" id="KW-1133">Transmembrane helix</keyword>